<gene>
    <name evidence="2" type="ORF">LMG3431_06099</name>
</gene>
<keyword evidence="3" id="KW-1185">Reference proteome</keyword>
<feature type="signal peptide" evidence="1">
    <location>
        <begin position="1"/>
        <end position="27"/>
    </location>
</feature>
<feature type="chain" id="PRO_5028835298" evidence="1">
    <location>
        <begin position="28"/>
        <end position="128"/>
    </location>
</feature>
<keyword evidence="1" id="KW-0732">Signal</keyword>
<reference evidence="2 3" key="1">
    <citation type="submission" date="2020-04" db="EMBL/GenBank/DDBJ databases">
        <authorList>
            <person name="De Canck E."/>
        </authorList>
    </citation>
    <scope>NUCLEOTIDE SEQUENCE [LARGE SCALE GENOMIC DNA]</scope>
    <source>
        <strain evidence="2 3">LMG 3431</strain>
    </source>
</reference>
<organism evidence="2 3">
    <name type="scientific">Achromobacter pestifer</name>
    <dbReference type="NCBI Taxonomy" id="1353889"/>
    <lineage>
        <taxon>Bacteria</taxon>
        <taxon>Pseudomonadati</taxon>
        <taxon>Pseudomonadota</taxon>
        <taxon>Betaproteobacteria</taxon>
        <taxon>Burkholderiales</taxon>
        <taxon>Alcaligenaceae</taxon>
        <taxon>Achromobacter</taxon>
    </lineage>
</organism>
<name>A0A6S7A5X2_9BURK</name>
<evidence type="ECO:0000256" key="1">
    <source>
        <dbReference type="SAM" id="SignalP"/>
    </source>
</evidence>
<accession>A0A6S7A5X2</accession>
<evidence type="ECO:0000313" key="2">
    <source>
        <dbReference type="EMBL" id="CAB3712675.1"/>
    </source>
</evidence>
<sequence length="128" mass="13929">MHAMTSLSLRGILAAAAMMAAAPAAHAWTRISCDLSGTAATPAVQMRQYRTDGTELSQTTFRLTVKSADIPEGARADTDCTEFVNRDIDVTLDNTAPGQIRKGKPIKLHYRYDESLGQSLATKFELVR</sequence>
<dbReference type="Proteomes" id="UP000494108">
    <property type="component" value="Unassembled WGS sequence"/>
</dbReference>
<proteinExistence type="predicted"/>
<evidence type="ECO:0000313" key="3">
    <source>
        <dbReference type="Proteomes" id="UP000494108"/>
    </source>
</evidence>
<dbReference type="EMBL" id="CADIJX010000017">
    <property type="protein sequence ID" value="CAB3712675.1"/>
    <property type="molecule type" value="Genomic_DNA"/>
</dbReference>
<dbReference type="AlphaFoldDB" id="A0A6S7A5X2"/>
<protein>
    <submittedName>
        <fullName evidence="2">Uncharacterized protein</fullName>
    </submittedName>
</protein>